<feature type="domain" description="Cytochrome b5 heme-binding" evidence="3">
    <location>
        <begin position="41"/>
        <end position="136"/>
    </location>
</feature>
<evidence type="ECO:0000256" key="1">
    <source>
        <dbReference type="ARBA" id="ARBA00038357"/>
    </source>
</evidence>
<keyword evidence="5" id="KW-1185">Reference proteome</keyword>
<dbReference type="Gene3D" id="3.10.120.10">
    <property type="entry name" value="Cytochrome b5-like heme/steroid binding domain"/>
    <property type="match status" value="1"/>
</dbReference>
<reference evidence="4 5" key="1">
    <citation type="submission" date="2017-03" db="EMBL/GenBank/DDBJ databases">
        <title>Genome of the blue death feigning beetle - Asbolus verrucosus.</title>
        <authorList>
            <person name="Rider S.D."/>
        </authorList>
    </citation>
    <scope>NUCLEOTIDE SEQUENCE [LARGE SCALE GENOMIC DNA]</scope>
    <source>
        <strain evidence="4">Butters</strain>
        <tissue evidence="4">Head and leg muscle</tissue>
    </source>
</reference>
<sequence length="250" mass="28902">MYVQLLVVAILSVITAIYFDPALRAFFHFDSAPQKPRNRLFTSEELSLYNGESKPELYLAILGKVFDVSKSWNHYGPGQSYHFFTGRDGSRSFVTGKFDETEASDQVADLVPEELRSLNHWVRFYGKEYQRIGKLIGRYYREDGKLTQYGREVKKLMKTADEAQQDKDREKLKYPPCNIEFDPSKGSRVWCTNKSGGIERDWIGVPRQLYEPGSHNYRCACINLDRDSEMANLKQYEGCDSRSVTCLIKL</sequence>
<dbReference type="GO" id="GO:0016020">
    <property type="term" value="C:membrane"/>
    <property type="evidence" value="ECO:0007669"/>
    <property type="project" value="TreeGrafter"/>
</dbReference>
<evidence type="ECO:0000259" key="3">
    <source>
        <dbReference type="SMART" id="SM01117"/>
    </source>
</evidence>
<dbReference type="Proteomes" id="UP000292052">
    <property type="component" value="Unassembled WGS sequence"/>
</dbReference>
<comment type="similarity">
    <text evidence="1">Belongs to the cytochrome b5 family. MAPR subfamily.</text>
</comment>
<dbReference type="InterPro" id="IPR050577">
    <property type="entry name" value="MAPR/NEUFC/NENF-like"/>
</dbReference>
<dbReference type="EMBL" id="QDEB01096156">
    <property type="protein sequence ID" value="RZC32567.1"/>
    <property type="molecule type" value="Genomic_DNA"/>
</dbReference>
<dbReference type="PANTHER" id="PTHR10281:SF4">
    <property type="entry name" value="NEUFERRICIN"/>
    <property type="match status" value="1"/>
</dbReference>
<evidence type="ECO:0000313" key="5">
    <source>
        <dbReference type="Proteomes" id="UP000292052"/>
    </source>
</evidence>
<dbReference type="PANTHER" id="PTHR10281">
    <property type="entry name" value="MEMBRANE-ASSOCIATED PROGESTERONE RECEPTOR COMPONENT-RELATED"/>
    <property type="match status" value="1"/>
</dbReference>
<protein>
    <submittedName>
        <fullName evidence="4">Neuferricin</fullName>
    </submittedName>
</protein>
<evidence type="ECO:0000256" key="2">
    <source>
        <dbReference type="SAM" id="Coils"/>
    </source>
</evidence>
<feature type="coiled-coil region" evidence="2">
    <location>
        <begin position="146"/>
        <end position="173"/>
    </location>
</feature>
<gene>
    <name evidence="4" type="ORF">BDFB_012330</name>
</gene>
<dbReference type="GO" id="GO:0012505">
    <property type="term" value="C:endomembrane system"/>
    <property type="evidence" value="ECO:0007669"/>
    <property type="project" value="TreeGrafter"/>
</dbReference>
<dbReference type="SUPFAM" id="SSF55856">
    <property type="entry name" value="Cytochrome b5-like heme/steroid binding domain"/>
    <property type="match status" value="1"/>
</dbReference>
<dbReference type="STRING" id="1661398.A0A482VJ88"/>
<dbReference type="OrthoDB" id="10257697at2759"/>
<keyword evidence="2" id="KW-0175">Coiled coil</keyword>
<comment type="caution">
    <text evidence="4">The sequence shown here is derived from an EMBL/GenBank/DDBJ whole genome shotgun (WGS) entry which is preliminary data.</text>
</comment>
<proteinExistence type="inferred from homology"/>
<evidence type="ECO:0000313" key="4">
    <source>
        <dbReference type="EMBL" id="RZC32567.1"/>
    </source>
</evidence>
<dbReference type="InterPro" id="IPR001199">
    <property type="entry name" value="Cyt_B5-like_heme/steroid-bd"/>
</dbReference>
<organism evidence="4 5">
    <name type="scientific">Asbolus verrucosus</name>
    <name type="common">Desert ironclad beetle</name>
    <dbReference type="NCBI Taxonomy" id="1661398"/>
    <lineage>
        <taxon>Eukaryota</taxon>
        <taxon>Metazoa</taxon>
        <taxon>Ecdysozoa</taxon>
        <taxon>Arthropoda</taxon>
        <taxon>Hexapoda</taxon>
        <taxon>Insecta</taxon>
        <taxon>Pterygota</taxon>
        <taxon>Neoptera</taxon>
        <taxon>Endopterygota</taxon>
        <taxon>Coleoptera</taxon>
        <taxon>Polyphaga</taxon>
        <taxon>Cucujiformia</taxon>
        <taxon>Tenebrionidae</taxon>
        <taxon>Pimeliinae</taxon>
        <taxon>Asbolus</taxon>
    </lineage>
</organism>
<name>A0A482VJ88_ASBVE</name>
<accession>A0A482VJ88</accession>
<dbReference type="Pfam" id="PF00173">
    <property type="entry name" value="Cyt-b5"/>
    <property type="match status" value="1"/>
</dbReference>
<dbReference type="FunFam" id="3.10.120.10:FF:000003">
    <property type="entry name" value="membrane-associated progesterone receptor component 1"/>
    <property type="match status" value="1"/>
</dbReference>
<dbReference type="AlphaFoldDB" id="A0A482VJ88"/>
<dbReference type="InterPro" id="IPR036400">
    <property type="entry name" value="Cyt_B5-like_heme/steroid_sf"/>
</dbReference>
<dbReference type="SMART" id="SM01117">
    <property type="entry name" value="Cyt-b5"/>
    <property type="match status" value="1"/>
</dbReference>